<comment type="caution">
    <text evidence="6">The sequence shown here is derived from an EMBL/GenBank/DDBJ whole genome shotgun (WGS) entry which is preliminary data.</text>
</comment>
<evidence type="ECO:0008006" key="8">
    <source>
        <dbReference type="Google" id="ProtNLM"/>
    </source>
</evidence>
<dbReference type="Gene3D" id="3.40.50.720">
    <property type="entry name" value="NAD(P)-binding Rossmann-like Domain"/>
    <property type="match status" value="1"/>
</dbReference>
<dbReference type="OrthoDB" id="429813at2759"/>
<dbReference type="Pfam" id="PF23562">
    <property type="entry name" value="AMP-binding_C_3"/>
    <property type="match status" value="1"/>
</dbReference>
<dbReference type="Pfam" id="PF00501">
    <property type="entry name" value="AMP-binding"/>
    <property type="match status" value="1"/>
</dbReference>
<evidence type="ECO:0000256" key="2">
    <source>
        <dbReference type="ARBA" id="ARBA00022553"/>
    </source>
</evidence>
<keyword evidence="7" id="KW-1185">Reference proteome</keyword>
<keyword evidence="3" id="KW-0521">NADP</keyword>
<dbReference type="InterPro" id="IPR036291">
    <property type="entry name" value="NAD(P)-bd_dom_sf"/>
</dbReference>
<evidence type="ECO:0000313" key="6">
    <source>
        <dbReference type="EMBL" id="KAI6779874.1"/>
    </source>
</evidence>
<evidence type="ECO:0000259" key="5">
    <source>
        <dbReference type="Pfam" id="PF07993"/>
    </source>
</evidence>
<dbReference type="SUPFAM" id="SSF51735">
    <property type="entry name" value="NAD(P)-binding Rossmann-fold domains"/>
    <property type="match status" value="1"/>
</dbReference>
<keyword evidence="2" id="KW-0597">Phosphoprotein</keyword>
<gene>
    <name evidence="6" type="ORF">J7T54_001962</name>
</gene>
<keyword evidence="1" id="KW-0596">Phosphopantetheine</keyword>
<dbReference type="GeneID" id="75828478"/>
<evidence type="ECO:0000256" key="3">
    <source>
        <dbReference type="ARBA" id="ARBA00022857"/>
    </source>
</evidence>
<evidence type="ECO:0000259" key="4">
    <source>
        <dbReference type="Pfam" id="PF00501"/>
    </source>
</evidence>
<feature type="domain" description="Thioester reductase (TE)" evidence="5">
    <location>
        <begin position="685"/>
        <end position="855"/>
    </location>
</feature>
<dbReference type="InterPro" id="IPR051414">
    <property type="entry name" value="Adenylate-forming_Reductase"/>
</dbReference>
<dbReference type="EMBL" id="JAGIXG020000040">
    <property type="protein sequence ID" value="KAI6779874.1"/>
    <property type="molecule type" value="Genomic_DNA"/>
</dbReference>
<dbReference type="Proteomes" id="UP001055219">
    <property type="component" value="Unassembled WGS sequence"/>
</dbReference>
<organism evidence="6 7">
    <name type="scientific">Emericellopsis cladophorae</name>
    <dbReference type="NCBI Taxonomy" id="2686198"/>
    <lineage>
        <taxon>Eukaryota</taxon>
        <taxon>Fungi</taxon>
        <taxon>Dikarya</taxon>
        <taxon>Ascomycota</taxon>
        <taxon>Pezizomycotina</taxon>
        <taxon>Sordariomycetes</taxon>
        <taxon>Hypocreomycetidae</taxon>
        <taxon>Hypocreales</taxon>
        <taxon>Bionectriaceae</taxon>
        <taxon>Emericellopsis</taxon>
    </lineage>
</organism>
<feature type="domain" description="AMP-dependent synthetase/ligase" evidence="4">
    <location>
        <begin position="41"/>
        <end position="365"/>
    </location>
</feature>
<dbReference type="AlphaFoldDB" id="A0A9P9XXV6"/>
<dbReference type="InterPro" id="IPR000873">
    <property type="entry name" value="AMP-dep_synth/lig_dom"/>
</dbReference>
<evidence type="ECO:0000313" key="7">
    <source>
        <dbReference type="Proteomes" id="UP001055219"/>
    </source>
</evidence>
<sequence length="1026" mass="113126">MEVQDATPRPTCFTCTLAQAIQLGEQDGCQQPAFTTVLDLLEKQSNASPEAPALGFADFTSGNSADSCIITFRRLHALSYYAAEILELRANETSKSSSIGLLCVSGIEYTLTWLALVRLGYSVLFIAPQLEPKAIESLCETLQVRTIFVHGKFRDRVSSLLGHLEIQDVPEYDSDVDLAPLDLERSDERVSEVAYYCHTSGTSSGQPKPIPQYHKGMIAALHPIHSEHRHATFSTTPLYHGGFPDCFRAWSSCSMVWFFPEGAAPITGRNVHKAVRFAQEAAGGPLIKYFSSVPYILQLLAEEEQGLALLREMDIVGVGGAALATKAGDDLVAAGVNLVSRMGSAECGFLMSSHRDFDKDKEWQYLRAVQDTRLLQFEPHGDGLSELVVKPSWPCLVKTNRDDRSYATSDLFEPHPTIANAWRYHSRADAQITLANGKKFDPSPVEASIVASSRLLVDALVFGGGREYAGALLFVKDDESATDEDVMNELWPVIRDLNNASQSHTRISKAMLHVVRAGDRPLEKSSKGTIIRSHAEKTYAQSIEALYSGSSTNVRVGDGDISTTVRNCFFEVTGRELDPVIDLYQQGVDSLACVQVRKLLECRVLGRARSLPLNIIYDQGTIVDVERFLKDAPSDGQVNSLSGNDQDTGVHEKMRDLVTRYSSRFGEFDAEKHRTRHLRPRTVLLTGATGFLGSHILNLLSRDSDVQRVYCLLRADTDATAHLRVSQSLNDRGLAPISETICISSNLENEDLGLSLEATELLREDPPTHIIHAAWAVNFALRLDSFESQIASTVNLLNFAADSGAHFTFVSSTAAVTESSASPIPETLSHDPADASPLGYSQSKWVAEHLCSNAKGIWNMSEAYPLMLSTARITGCLPKLENEVLSWLPVEVAAQAVMEASMTLGGQATDDVLHILNPNKTPTWTQLLGWIQEDYTSQSLILDLVAPEQWLSRLEKALRQHPDHPSHALLGLWKRGISGKSRPEDKVPLHFSMDATKTTLPVMANVIPLGRERLVRTWRWVQQQKP</sequence>
<dbReference type="Pfam" id="PF07993">
    <property type="entry name" value="NAD_binding_4"/>
    <property type="match status" value="1"/>
</dbReference>
<dbReference type="Gene3D" id="3.40.50.12780">
    <property type="entry name" value="N-terminal domain of ligase-like"/>
    <property type="match status" value="1"/>
</dbReference>
<name>A0A9P9XXV6_9HYPO</name>
<evidence type="ECO:0000256" key="1">
    <source>
        <dbReference type="ARBA" id="ARBA00022450"/>
    </source>
</evidence>
<protein>
    <recommendedName>
        <fullName evidence="8">Carrier domain-containing protein</fullName>
    </recommendedName>
</protein>
<dbReference type="RefSeq" id="XP_051360730.1">
    <property type="nucleotide sequence ID" value="XM_051508118.1"/>
</dbReference>
<dbReference type="InterPro" id="IPR042099">
    <property type="entry name" value="ANL_N_sf"/>
</dbReference>
<proteinExistence type="predicted"/>
<dbReference type="PANTHER" id="PTHR43439">
    <property type="entry name" value="PHENYLACETATE-COENZYME A LIGASE"/>
    <property type="match status" value="1"/>
</dbReference>
<reference evidence="6" key="1">
    <citation type="journal article" date="2021" name="J Fungi (Basel)">
        <title>Genomic and Metabolomic Analyses of the Marine Fungus Emericellopsis cladophorae: Insights into Saltwater Adaptability Mechanisms and Its Biosynthetic Potential.</title>
        <authorList>
            <person name="Goncalves M.F.M."/>
            <person name="Hilario S."/>
            <person name="Van de Peer Y."/>
            <person name="Esteves A.C."/>
            <person name="Alves A."/>
        </authorList>
    </citation>
    <scope>NUCLEOTIDE SEQUENCE</scope>
    <source>
        <strain evidence="6">MUM 19.33</strain>
    </source>
</reference>
<accession>A0A9P9XXV6</accession>
<dbReference type="InterPro" id="IPR013120">
    <property type="entry name" value="FAR_NAD-bd"/>
</dbReference>
<dbReference type="PANTHER" id="PTHR43439:SF2">
    <property type="entry name" value="ENZYME, PUTATIVE (JCVI)-RELATED"/>
    <property type="match status" value="1"/>
</dbReference>
<dbReference type="SUPFAM" id="SSF56801">
    <property type="entry name" value="Acetyl-CoA synthetase-like"/>
    <property type="match status" value="1"/>
</dbReference>
<reference evidence="6" key="2">
    <citation type="submission" date="2022-07" db="EMBL/GenBank/DDBJ databases">
        <authorList>
            <person name="Goncalves M.F.M."/>
            <person name="Hilario S."/>
            <person name="Van De Peer Y."/>
            <person name="Esteves A.C."/>
            <person name="Alves A."/>
        </authorList>
    </citation>
    <scope>NUCLEOTIDE SEQUENCE</scope>
    <source>
        <strain evidence="6">MUM 19.33</strain>
    </source>
</reference>